<name>A0ABV1H8S4_9FIRM</name>
<proteinExistence type="predicted"/>
<organism evidence="1 2">
    <name type="scientific">Lachnospira intestinalis</name>
    <dbReference type="NCBI Taxonomy" id="3133158"/>
    <lineage>
        <taxon>Bacteria</taxon>
        <taxon>Bacillati</taxon>
        <taxon>Bacillota</taxon>
        <taxon>Clostridia</taxon>
        <taxon>Lachnospirales</taxon>
        <taxon>Lachnospiraceae</taxon>
        <taxon>Lachnospira</taxon>
    </lineage>
</organism>
<comment type="caution">
    <text evidence="1">The sequence shown here is derived from an EMBL/GenBank/DDBJ whole genome shotgun (WGS) entry which is preliminary data.</text>
</comment>
<evidence type="ECO:0000313" key="1">
    <source>
        <dbReference type="EMBL" id="MEQ2556125.1"/>
    </source>
</evidence>
<gene>
    <name evidence="1" type="ORF">WMO37_14120</name>
</gene>
<dbReference type="Proteomes" id="UP001546774">
    <property type="component" value="Unassembled WGS sequence"/>
</dbReference>
<accession>A0ABV1H8S4</accession>
<keyword evidence="2" id="KW-1185">Reference proteome</keyword>
<sequence>MDNNEVVTEEVTAVVENNTGIEIEPLFEEIHVVCFFLQFTM</sequence>
<evidence type="ECO:0000313" key="2">
    <source>
        <dbReference type="Proteomes" id="UP001546774"/>
    </source>
</evidence>
<reference evidence="1" key="1">
    <citation type="submission" date="2024-03" db="EMBL/GenBank/DDBJ databases">
        <title>Human intestinal bacterial collection.</title>
        <authorList>
            <person name="Pauvert C."/>
            <person name="Hitch T.C.A."/>
            <person name="Clavel T."/>
        </authorList>
    </citation>
    <scope>NUCLEOTIDE SEQUENCE [LARGE SCALE GENOMIC DNA]</scope>
    <source>
        <strain evidence="1">CLA-AA-H89B</strain>
    </source>
</reference>
<dbReference type="EMBL" id="JBBMFS010000017">
    <property type="protein sequence ID" value="MEQ2556125.1"/>
    <property type="molecule type" value="Genomic_DNA"/>
</dbReference>
<protein>
    <submittedName>
        <fullName evidence="1">Uncharacterized protein</fullName>
    </submittedName>
</protein>